<dbReference type="KEGG" id="pti:PHATRDRAFT_50342"/>
<dbReference type="AlphaFoldDB" id="B7GDS8"/>
<dbReference type="PaxDb" id="2850-Phatr50342"/>
<accession>B7GDS8</accession>
<feature type="region of interest" description="Disordered" evidence="1">
    <location>
        <begin position="1"/>
        <end position="25"/>
    </location>
</feature>
<gene>
    <name evidence="2" type="ORF">PHATRDRAFT_50342</name>
</gene>
<protein>
    <submittedName>
        <fullName evidence="2">Uncharacterized protein</fullName>
    </submittedName>
</protein>
<evidence type="ECO:0000256" key="1">
    <source>
        <dbReference type="SAM" id="MobiDB-lite"/>
    </source>
</evidence>
<reference evidence="3" key="2">
    <citation type="submission" date="2008-08" db="EMBL/GenBank/DDBJ databases">
        <authorList>
            <consortium name="Diatom Consortium"/>
            <person name="Grigoriev I."/>
            <person name="Grimwood J."/>
            <person name="Kuo A."/>
            <person name="Otillar R.P."/>
            <person name="Salamov A."/>
            <person name="Detter J.C."/>
            <person name="Lindquist E."/>
            <person name="Shapiro H."/>
            <person name="Lucas S."/>
            <person name="Glavina del Rio T."/>
            <person name="Pitluck S."/>
            <person name="Rokhsar D."/>
            <person name="Bowler C."/>
        </authorList>
    </citation>
    <scope>GENOME REANNOTATION</scope>
    <source>
        <strain evidence="3">CCAP 1055/1</strain>
    </source>
</reference>
<dbReference type="InParanoid" id="B7GDS8"/>
<dbReference type="EMBL" id="CM000630">
    <property type="protein sequence ID" value="EEC43314.1"/>
    <property type="molecule type" value="Genomic_DNA"/>
</dbReference>
<dbReference type="OrthoDB" id="49012at2759"/>
<name>B7GDS8_PHATC</name>
<dbReference type="GeneID" id="7199078"/>
<evidence type="ECO:0000313" key="2">
    <source>
        <dbReference type="EMBL" id="EEC43314.1"/>
    </source>
</evidence>
<reference evidence="2 3" key="1">
    <citation type="journal article" date="2008" name="Nature">
        <title>The Phaeodactylum genome reveals the evolutionary history of diatom genomes.</title>
        <authorList>
            <person name="Bowler C."/>
            <person name="Allen A.E."/>
            <person name="Badger J.H."/>
            <person name="Grimwood J."/>
            <person name="Jabbari K."/>
            <person name="Kuo A."/>
            <person name="Maheswari U."/>
            <person name="Martens C."/>
            <person name="Maumus F."/>
            <person name="Otillar R.P."/>
            <person name="Rayko E."/>
            <person name="Salamov A."/>
            <person name="Vandepoele K."/>
            <person name="Beszteri B."/>
            <person name="Gruber A."/>
            <person name="Heijde M."/>
            <person name="Katinka M."/>
            <person name="Mock T."/>
            <person name="Valentin K."/>
            <person name="Verret F."/>
            <person name="Berges J.A."/>
            <person name="Brownlee C."/>
            <person name="Cadoret J.P."/>
            <person name="Chiovitti A."/>
            <person name="Choi C.J."/>
            <person name="Coesel S."/>
            <person name="De Martino A."/>
            <person name="Detter J.C."/>
            <person name="Durkin C."/>
            <person name="Falciatore A."/>
            <person name="Fournet J."/>
            <person name="Haruta M."/>
            <person name="Huysman M.J."/>
            <person name="Jenkins B.D."/>
            <person name="Jiroutova K."/>
            <person name="Jorgensen R.E."/>
            <person name="Joubert Y."/>
            <person name="Kaplan A."/>
            <person name="Kroger N."/>
            <person name="Kroth P.G."/>
            <person name="La Roche J."/>
            <person name="Lindquist E."/>
            <person name="Lommer M."/>
            <person name="Martin-Jezequel V."/>
            <person name="Lopez P.J."/>
            <person name="Lucas S."/>
            <person name="Mangogna M."/>
            <person name="McGinnis K."/>
            <person name="Medlin L.K."/>
            <person name="Montsant A."/>
            <person name="Oudot-Le Secq M.P."/>
            <person name="Napoli C."/>
            <person name="Obornik M."/>
            <person name="Parker M.S."/>
            <person name="Petit J.L."/>
            <person name="Porcel B.M."/>
            <person name="Poulsen N."/>
            <person name="Robison M."/>
            <person name="Rychlewski L."/>
            <person name="Rynearson T.A."/>
            <person name="Schmutz J."/>
            <person name="Shapiro H."/>
            <person name="Siaut M."/>
            <person name="Stanley M."/>
            <person name="Sussman M.R."/>
            <person name="Taylor A.R."/>
            <person name="Vardi A."/>
            <person name="von Dassow P."/>
            <person name="Vyverman W."/>
            <person name="Willis A."/>
            <person name="Wyrwicz L.S."/>
            <person name="Rokhsar D.S."/>
            <person name="Weissenbach J."/>
            <person name="Armbrust E.V."/>
            <person name="Green B.R."/>
            <person name="Van de Peer Y."/>
            <person name="Grigoriev I.V."/>
        </authorList>
    </citation>
    <scope>NUCLEOTIDE SEQUENCE [LARGE SCALE GENOMIC DNA]</scope>
    <source>
        <strain evidence="2 3">CCAP 1055/1</strain>
    </source>
</reference>
<dbReference type="Proteomes" id="UP000000759">
    <property type="component" value="Chromosome 28"/>
</dbReference>
<organism evidence="2 3">
    <name type="scientific">Phaeodactylum tricornutum (strain CCAP 1055/1)</name>
    <dbReference type="NCBI Taxonomy" id="556484"/>
    <lineage>
        <taxon>Eukaryota</taxon>
        <taxon>Sar</taxon>
        <taxon>Stramenopiles</taxon>
        <taxon>Ochrophyta</taxon>
        <taxon>Bacillariophyta</taxon>
        <taxon>Bacillariophyceae</taxon>
        <taxon>Bacillariophycidae</taxon>
        <taxon>Naviculales</taxon>
        <taxon>Phaeodactylaceae</taxon>
        <taxon>Phaeodactylum</taxon>
    </lineage>
</organism>
<dbReference type="HOGENOM" id="CLU_582014_0_0_1"/>
<feature type="region of interest" description="Disordered" evidence="1">
    <location>
        <begin position="55"/>
        <end position="85"/>
    </location>
</feature>
<proteinExistence type="predicted"/>
<keyword evidence="3" id="KW-1185">Reference proteome</keyword>
<dbReference type="RefSeq" id="XP_002185182.1">
    <property type="nucleotide sequence ID" value="XM_002185146.1"/>
</dbReference>
<sequence>MPGMYSSRSESTATGLTGPLKSNETENPVLYSETFQILSVDLPEISPYYRHDRRDKLGAPINDTASKDLSRLLEQPKPSRSRDNYDVRVYDHPPIWTRLKEPPRAHLRRQARKWLWKAETLYGPRGHPLVQVGNLMDTDSFVCPLTISQIHSSLMQRELGRMQGQFDQVNAIRLELLVYGVRVHDDFRQWTTDPNHVFLANTASKHSPAFPHAYQCDPSSQSSTSLTIDGSEADRLTQRIEFLVRTRAAALFRGDDKKALFIACKLYMTYGVGVNDTTRTWSIGSRFLKSYENEWKAPTISKISEMKEKVSFTHELFQMRRQFESPNFRRSQNSHFFPNAIVEKRVASMVQERIHKREEGMFLEADAIRRELWSTYNVGVNDRLQQYSLGGVFEI</sequence>
<evidence type="ECO:0000313" key="3">
    <source>
        <dbReference type="Proteomes" id="UP000000759"/>
    </source>
</evidence>